<proteinExistence type="predicted"/>
<evidence type="ECO:0000313" key="3">
    <source>
        <dbReference type="Proteomes" id="UP001165085"/>
    </source>
</evidence>
<keyword evidence="3" id="KW-1185">Reference proteome</keyword>
<feature type="region of interest" description="Disordered" evidence="1">
    <location>
        <begin position="268"/>
        <end position="332"/>
    </location>
</feature>
<gene>
    <name evidence="2" type="ORF">TrST_g2128</name>
</gene>
<evidence type="ECO:0000313" key="2">
    <source>
        <dbReference type="EMBL" id="GMH84458.1"/>
    </source>
</evidence>
<organism evidence="2 3">
    <name type="scientific">Triparma strigata</name>
    <dbReference type="NCBI Taxonomy" id="1606541"/>
    <lineage>
        <taxon>Eukaryota</taxon>
        <taxon>Sar</taxon>
        <taxon>Stramenopiles</taxon>
        <taxon>Ochrophyta</taxon>
        <taxon>Bolidophyceae</taxon>
        <taxon>Parmales</taxon>
        <taxon>Triparmaceae</taxon>
        <taxon>Triparma</taxon>
    </lineage>
</organism>
<dbReference type="Proteomes" id="UP001165085">
    <property type="component" value="Unassembled WGS sequence"/>
</dbReference>
<sequence>MLSSKTDSMYHGIYSEMRSRNLNSITGGGKAPPTFNIDTKMGHHTYRAGGDHRRCLSMYSFPNITLSPIGRQLFNELNDLFSHDPSVVLFSPSPPSDTSSPNIWGRLHWTLMQIQGFNSYTPQTSPNANETFGKCIQTSFQSAPEIHVRLTGIIAVGTGLVMVGLPSYDVNSLRDTVRESVKSGECPGYDLKEPFVNDICHSTVLKLTGDGDGGLAEKVLDIARRYGEADLGSMKVDRVNVGEASWRMMDAELEKTPAFWSWKIGGEEEELTTDESEEDENVDVKAGGGRTPRTPSGSDDSQSTSFSESDSETVTPQPATPRVIRLEDVGWK</sequence>
<dbReference type="EMBL" id="BRXY01000293">
    <property type="protein sequence ID" value="GMH84458.1"/>
    <property type="molecule type" value="Genomic_DNA"/>
</dbReference>
<dbReference type="OrthoDB" id="191025at2759"/>
<accession>A0A9W7BCX4</accession>
<dbReference type="AlphaFoldDB" id="A0A9W7BCX4"/>
<protein>
    <submittedName>
        <fullName evidence="2">Uncharacterized protein</fullName>
    </submittedName>
</protein>
<reference evidence="3" key="1">
    <citation type="journal article" date="2023" name="Commun. Biol.">
        <title>Genome analysis of Parmales, the sister group of diatoms, reveals the evolutionary specialization of diatoms from phago-mixotrophs to photoautotrophs.</title>
        <authorList>
            <person name="Ban H."/>
            <person name="Sato S."/>
            <person name="Yoshikawa S."/>
            <person name="Yamada K."/>
            <person name="Nakamura Y."/>
            <person name="Ichinomiya M."/>
            <person name="Sato N."/>
            <person name="Blanc-Mathieu R."/>
            <person name="Endo H."/>
            <person name="Kuwata A."/>
            <person name="Ogata H."/>
        </authorList>
    </citation>
    <scope>NUCLEOTIDE SEQUENCE [LARGE SCALE GENOMIC DNA]</scope>
    <source>
        <strain evidence="3">NIES 3701</strain>
    </source>
</reference>
<feature type="compositionally biased region" description="Low complexity" evidence="1">
    <location>
        <begin position="296"/>
        <end position="308"/>
    </location>
</feature>
<feature type="compositionally biased region" description="Acidic residues" evidence="1">
    <location>
        <begin position="268"/>
        <end position="281"/>
    </location>
</feature>
<comment type="caution">
    <text evidence="2">The sequence shown here is derived from an EMBL/GenBank/DDBJ whole genome shotgun (WGS) entry which is preliminary data.</text>
</comment>
<evidence type="ECO:0000256" key="1">
    <source>
        <dbReference type="SAM" id="MobiDB-lite"/>
    </source>
</evidence>
<name>A0A9W7BCX4_9STRA</name>